<accession>A0A0L0MXF6</accession>
<evidence type="ECO:0000256" key="1">
    <source>
        <dbReference type="SAM" id="MobiDB-lite"/>
    </source>
</evidence>
<feature type="signal peptide" evidence="2">
    <location>
        <begin position="1"/>
        <end position="20"/>
    </location>
</feature>
<protein>
    <recommendedName>
        <fullName evidence="5">Siderophore biosynthesis enzyme</fullName>
    </recommendedName>
</protein>
<proteinExistence type="predicted"/>
<dbReference type="Proteomes" id="UP000036947">
    <property type="component" value="Unassembled WGS sequence"/>
</dbReference>
<feature type="chain" id="PRO_5005544468" description="Siderophore biosynthesis enzyme" evidence="2">
    <location>
        <begin position="21"/>
        <end position="225"/>
    </location>
</feature>
<gene>
    <name evidence="3" type="ORF">TOPH_08942</name>
</gene>
<reference evidence="3 4" key="1">
    <citation type="journal article" date="2015" name="BMC Genomics">
        <title>The genome of the truffle-parasite Tolypocladium ophioglossoides and the evolution of antifungal peptaibiotics.</title>
        <authorList>
            <person name="Quandt C.A."/>
            <person name="Bushley K.E."/>
            <person name="Spatafora J.W."/>
        </authorList>
    </citation>
    <scope>NUCLEOTIDE SEQUENCE [LARGE SCALE GENOMIC DNA]</scope>
    <source>
        <strain evidence="3 4">CBS 100239</strain>
    </source>
</reference>
<feature type="region of interest" description="Disordered" evidence="1">
    <location>
        <begin position="95"/>
        <end position="150"/>
    </location>
</feature>
<dbReference type="OrthoDB" id="3942074at2759"/>
<organism evidence="3 4">
    <name type="scientific">Tolypocladium ophioglossoides (strain CBS 100239)</name>
    <name type="common">Snaketongue truffleclub</name>
    <name type="synonym">Elaphocordyceps ophioglossoides</name>
    <dbReference type="NCBI Taxonomy" id="1163406"/>
    <lineage>
        <taxon>Eukaryota</taxon>
        <taxon>Fungi</taxon>
        <taxon>Dikarya</taxon>
        <taxon>Ascomycota</taxon>
        <taxon>Pezizomycotina</taxon>
        <taxon>Sordariomycetes</taxon>
        <taxon>Hypocreomycetidae</taxon>
        <taxon>Hypocreales</taxon>
        <taxon>Ophiocordycipitaceae</taxon>
        <taxon>Tolypocladium</taxon>
    </lineage>
</organism>
<keyword evidence="2" id="KW-0732">Signal</keyword>
<name>A0A0L0MXF6_TOLOC</name>
<evidence type="ECO:0000313" key="3">
    <source>
        <dbReference type="EMBL" id="KND86461.1"/>
    </source>
</evidence>
<dbReference type="EMBL" id="LFRF01000057">
    <property type="protein sequence ID" value="KND86461.1"/>
    <property type="molecule type" value="Genomic_DNA"/>
</dbReference>
<comment type="caution">
    <text evidence="3">The sequence shown here is derived from an EMBL/GenBank/DDBJ whole genome shotgun (WGS) entry which is preliminary data.</text>
</comment>
<dbReference type="STRING" id="1163406.A0A0L0MXF6"/>
<evidence type="ECO:0000313" key="4">
    <source>
        <dbReference type="Proteomes" id="UP000036947"/>
    </source>
</evidence>
<keyword evidence="4" id="KW-1185">Reference proteome</keyword>
<evidence type="ECO:0008006" key="5">
    <source>
        <dbReference type="Google" id="ProtNLM"/>
    </source>
</evidence>
<feature type="region of interest" description="Disordered" evidence="1">
    <location>
        <begin position="166"/>
        <end position="189"/>
    </location>
</feature>
<sequence>MAPALALALGALLLAAPALARTDLTGCTYYDSVVVASHDAPYATRVWYVPDTGEVCGFLDCGGGRAPPKTTVPGCPQYSGTATYSPSFIDPKTLGRAAGASGSSAPATATSGTATAGTATLTTGVRTTAAPSVTGTASGAGSSSGSGSASSAAASSAAATESAKSAEASQSGAAPSSSTGGGKTATTTGATTAPTGAAAGLPAAGAVAVLGPCLLAGVAAGMGLL</sequence>
<evidence type="ECO:0000256" key="2">
    <source>
        <dbReference type="SAM" id="SignalP"/>
    </source>
</evidence>
<dbReference type="AlphaFoldDB" id="A0A0L0MXF6"/>